<accession>A0A830HM84</accession>
<keyword evidence="3" id="KW-0408">Iron</keyword>
<reference evidence="6" key="1">
    <citation type="submission" date="2020-10" db="EMBL/GenBank/DDBJ databases">
        <title>Unveiling of a novel bifunctional photoreceptor, Dualchrome1, isolated from a cosmopolitan green alga.</title>
        <authorList>
            <person name="Suzuki S."/>
            <person name="Kawachi M."/>
        </authorList>
    </citation>
    <scope>NUCLEOTIDE SEQUENCE</scope>
    <source>
        <strain evidence="6">NIES 2893</strain>
    </source>
</reference>
<proteinExistence type="inferred from homology"/>
<dbReference type="CDD" id="cd03028">
    <property type="entry name" value="GRX_PICOT_like"/>
    <property type="match status" value="2"/>
</dbReference>
<dbReference type="Gene3D" id="3.40.30.10">
    <property type="entry name" value="Glutaredoxin"/>
    <property type="match status" value="3"/>
</dbReference>
<dbReference type="GO" id="GO:0005634">
    <property type="term" value="C:nucleus"/>
    <property type="evidence" value="ECO:0007669"/>
    <property type="project" value="TreeGrafter"/>
</dbReference>
<dbReference type="NCBIfam" id="TIGR00365">
    <property type="entry name" value="Grx4 family monothiol glutaredoxin"/>
    <property type="match status" value="2"/>
</dbReference>
<feature type="domain" description="Thioredoxin" evidence="5">
    <location>
        <begin position="13"/>
        <end position="150"/>
    </location>
</feature>
<dbReference type="InterPro" id="IPR033658">
    <property type="entry name" value="GRX_PICOT-like"/>
</dbReference>
<dbReference type="GO" id="GO:0006879">
    <property type="term" value="P:intracellular iron ion homeostasis"/>
    <property type="evidence" value="ECO:0007669"/>
    <property type="project" value="TreeGrafter"/>
</dbReference>
<dbReference type="Pfam" id="PF00085">
    <property type="entry name" value="Thioredoxin"/>
    <property type="match status" value="1"/>
</dbReference>
<dbReference type="EMBL" id="BNJQ01000019">
    <property type="protein sequence ID" value="GHP07988.1"/>
    <property type="molecule type" value="Genomic_DNA"/>
</dbReference>
<dbReference type="PANTHER" id="PTHR10293">
    <property type="entry name" value="GLUTAREDOXIN FAMILY MEMBER"/>
    <property type="match status" value="1"/>
</dbReference>
<gene>
    <name evidence="6" type="ORF">PPROV_000673000</name>
</gene>
<dbReference type="InterPro" id="IPR004480">
    <property type="entry name" value="Monothiol_GRX-rel"/>
</dbReference>
<evidence type="ECO:0000259" key="5">
    <source>
        <dbReference type="PROSITE" id="PS51352"/>
    </source>
</evidence>
<evidence type="ECO:0000313" key="7">
    <source>
        <dbReference type="Proteomes" id="UP000660262"/>
    </source>
</evidence>
<dbReference type="GO" id="GO:0051536">
    <property type="term" value="F:iron-sulfur cluster binding"/>
    <property type="evidence" value="ECO:0007669"/>
    <property type="project" value="UniProtKB-KW"/>
</dbReference>
<dbReference type="SUPFAM" id="SSF52833">
    <property type="entry name" value="Thioredoxin-like"/>
    <property type="match status" value="3"/>
</dbReference>
<dbReference type="Proteomes" id="UP000660262">
    <property type="component" value="Unassembled WGS sequence"/>
</dbReference>
<dbReference type="InterPro" id="IPR002109">
    <property type="entry name" value="Glutaredoxin"/>
</dbReference>
<sequence length="376" mass="39980">MAMSTSPQNNLRLLSSASGASVAAKSITTNVLDALGDKKHIAAHLHDDNAYTVDALLFYFSAPWCEPCRAMPQPLALIAAQYPTLLILEADAEEQPDACELFDVTAVPTFVVVAKNNKAATGAPLNDEGWAVVSKINGADVKGVADAVKAALGEPNEATTTTHTTTTGKDPLTAKIESLIHGDKVVLFMKGVPDAPRCGFSRRVIEALNGAGCSSFAHVDILAEDMQDVREGLKSYSSWPTYPQLYVDGELVGGCDIIEEMASSGELKDTLGKDPLTAKIESLIHGDKVVLFMKGVPDAPRCGFSRRVIEALNGAGCSSFAHVDILAEDMQDVREGLKSYSSWPTYPQLYVDGELVGGCDIIEEMASSGELKDTVA</sequence>
<name>A0A830HM84_9CHLO</name>
<dbReference type="InterPro" id="IPR013766">
    <property type="entry name" value="Thioredoxin_domain"/>
</dbReference>
<organism evidence="6 7">
    <name type="scientific">Pycnococcus provasolii</name>
    <dbReference type="NCBI Taxonomy" id="41880"/>
    <lineage>
        <taxon>Eukaryota</taxon>
        <taxon>Viridiplantae</taxon>
        <taxon>Chlorophyta</taxon>
        <taxon>Pseudoscourfieldiophyceae</taxon>
        <taxon>Pseudoscourfieldiales</taxon>
        <taxon>Pycnococcaceae</taxon>
        <taxon>Pycnococcus</taxon>
    </lineage>
</organism>
<dbReference type="InterPro" id="IPR036249">
    <property type="entry name" value="Thioredoxin-like_sf"/>
</dbReference>
<dbReference type="GO" id="GO:0046872">
    <property type="term" value="F:metal ion binding"/>
    <property type="evidence" value="ECO:0007669"/>
    <property type="project" value="UniProtKB-KW"/>
</dbReference>
<evidence type="ECO:0000256" key="3">
    <source>
        <dbReference type="ARBA" id="ARBA00023004"/>
    </source>
</evidence>
<protein>
    <recommendedName>
        <fullName evidence="5">Thioredoxin domain-containing protein</fullName>
    </recommendedName>
</protein>
<comment type="caution">
    <text evidence="6">The sequence shown here is derived from an EMBL/GenBank/DDBJ whole genome shotgun (WGS) entry which is preliminary data.</text>
</comment>
<dbReference type="OrthoDB" id="415696at2759"/>
<dbReference type="Pfam" id="PF00462">
    <property type="entry name" value="Glutaredoxin"/>
    <property type="match status" value="2"/>
</dbReference>
<keyword evidence="2" id="KW-0479">Metal-binding</keyword>
<evidence type="ECO:0000256" key="2">
    <source>
        <dbReference type="ARBA" id="ARBA00022723"/>
    </source>
</evidence>
<evidence type="ECO:0000256" key="4">
    <source>
        <dbReference type="ARBA" id="ARBA00023014"/>
    </source>
</evidence>
<dbReference type="PANTHER" id="PTHR10293:SF73">
    <property type="entry name" value="GLUTAREDOXIN-3"/>
    <property type="match status" value="1"/>
</dbReference>
<evidence type="ECO:0000313" key="6">
    <source>
        <dbReference type="EMBL" id="GHP07988.1"/>
    </source>
</evidence>
<keyword evidence="4" id="KW-0411">Iron-sulfur</keyword>
<dbReference type="AlphaFoldDB" id="A0A830HM84"/>
<evidence type="ECO:0000256" key="1">
    <source>
        <dbReference type="ARBA" id="ARBA00008983"/>
    </source>
</evidence>
<comment type="similarity">
    <text evidence="1">Belongs to the glutaredoxin family. CGFS subfamily.</text>
</comment>
<keyword evidence="7" id="KW-1185">Reference proteome</keyword>
<dbReference type="PROSITE" id="PS51352">
    <property type="entry name" value="THIOREDOXIN_2"/>
    <property type="match status" value="1"/>
</dbReference>
<dbReference type="GO" id="GO:0005829">
    <property type="term" value="C:cytosol"/>
    <property type="evidence" value="ECO:0007669"/>
    <property type="project" value="TreeGrafter"/>
</dbReference>
<dbReference type="PROSITE" id="PS51354">
    <property type="entry name" value="GLUTAREDOXIN_2"/>
    <property type="match status" value="2"/>
</dbReference>